<keyword evidence="1" id="KW-1133">Transmembrane helix</keyword>
<evidence type="ECO:0000313" key="3">
    <source>
        <dbReference type="Proteomes" id="UP000076715"/>
    </source>
</evidence>
<dbReference type="RefSeq" id="WP_066312178.1">
    <property type="nucleotide sequence ID" value="NZ_LQRT01000005.1"/>
</dbReference>
<feature type="transmembrane region" description="Helical" evidence="1">
    <location>
        <begin position="7"/>
        <end position="31"/>
    </location>
</feature>
<keyword evidence="1" id="KW-0812">Transmembrane</keyword>
<dbReference type="AlphaFoldDB" id="A0A162CS55"/>
<accession>A0A162CS55</accession>
<dbReference type="EMBL" id="LQRT01000005">
    <property type="protein sequence ID" value="KZS41374.1"/>
    <property type="molecule type" value="Genomic_DNA"/>
</dbReference>
<proteinExistence type="predicted"/>
<organism evidence="2 3">
    <name type="scientific">Aquimarina aggregata</name>
    <dbReference type="NCBI Taxonomy" id="1642818"/>
    <lineage>
        <taxon>Bacteria</taxon>
        <taxon>Pseudomonadati</taxon>
        <taxon>Bacteroidota</taxon>
        <taxon>Flavobacteriia</taxon>
        <taxon>Flavobacteriales</taxon>
        <taxon>Flavobacteriaceae</taxon>
        <taxon>Aquimarina</taxon>
    </lineage>
</organism>
<dbReference type="STRING" id="1642818.AWE51_21975"/>
<comment type="caution">
    <text evidence="2">The sequence shown here is derived from an EMBL/GenBank/DDBJ whole genome shotgun (WGS) entry which is preliminary data.</text>
</comment>
<evidence type="ECO:0000313" key="2">
    <source>
        <dbReference type="EMBL" id="KZS41374.1"/>
    </source>
</evidence>
<name>A0A162CS55_9FLAO</name>
<evidence type="ECO:0008006" key="4">
    <source>
        <dbReference type="Google" id="ProtNLM"/>
    </source>
</evidence>
<gene>
    <name evidence="2" type="ORF">AWE51_21975</name>
</gene>
<dbReference type="Pfam" id="PF09601">
    <property type="entry name" value="DUF2459"/>
    <property type="match status" value="1"/>
</dbReference>
<reference evidence="2 3" key="1">
    <citation type="submission" date="2016-01" db="EMBL/GenBank/DDBJ databases">
        <title>The draft genome sequence of Aquimarina sp. RZW4-3-2.</title>
        <authorList>
            <person name="Wang Y."/>
        </authorList>
    </citation>
    <scope>NUCLEOTIDE SEQUENCE [LARGE SCALE GENOMIC DNA]</scope>
    <source>
        <strain evidence="2 3">RZW4-3-2</strain>
    </source>
</reference>
<dbReference type="InterPro" id="IPR011727">
    <property type="entry name" value="CHP02117"/>
</dbReference>
<evidence type="ECO:0000256" key="1">
    <source>
        <dbReference type="SAM" id="Phobius"/>
    </source>
</evidence>
<protein>
    <recommendedName>
        <fullName evidence="4">DUF2459 domain-containing protein</fullName>
    </recommendedName>
</protein>
<keyword evidence="3" id="KW-1185">Reference proteome</keyword>
<dbReference type="Proteomes" id="UP000076715">
    <property type="component" value="Unassembled WGS sequence"/>
</dbReference>
<keyword evidence="1" id="KW-0472">Membrane</keyword>
<dbReference type="OrthoDB" id="211174at2"/>
<sequence length="216" mass="24775">MVELKEILKYISFVVFLPITYFLLSLVLSYITINPEITGTHKNSSIYLASDGVHLEIIIPKNKLDTALLNGLKQNSQENYLSFGWGDRTFYIKASTSSNFTFKNKLQAAFMNTPTLLHIKGYFTKQNNWVEIKITASQLATLQTYINNTFKKTTTLQKIRLPDISYGNTDNFYDANGNYNCFNTCNTWVNEGLKQSQIKASLWTPFDFGLLHIHKK</sequence>